<dbReference type="PANTHER" id="PTHR43105:SF4">
    <property type="entry name" value="PROTEIN YDEP"/>
    <property type="match status" value="1"/>
</dbReference>
<reference evidence="12 13" key="1">
    <citation type="submission" date="2018-03" db="EMBL/GenBank/DDBJ databases">
        <authorList>
            <person name="Keele B.F."/>
        </authorList>
    </citation>
    <scope>NUCLEOTIDE SEQUENCE [LARGE SCALE GENOMIC DNA]</scope>
    <source>
        <strain evidence="12 13">CECT 8504</strain>
    </source>
</reference>
<evidence type="ECO:0000256" key="8">
    <source>
        <dbReference type="ARBA" id="ARBA00023004"/>
    </source>
</evidence>
<dbReference type="InterPro" id="IPR006656">
    <property type="entry name" value="Mopterin_OxRdtase"/>
</dbReference>
<keyword evidence="7 12" id="KW-0560">Oxidoreductase</keyword>
<dbReference type="InterPro" id="IPR010046">
    <property type="entry name" value="Mopterin_OxRdtse_a_bac"/>
</dbReference>
<dbReference type="Pfam" id="PF00384">
    <property type="entry name" value="Molybdopterin"/>
    <property type="match status" value="1"/>
</dbReference>
<evidence type="ECO:0000256" key="3">
    <source>
        <dbReference type="ARBA" id="ARBA00010312"/>
    </source>
</evidence>
<dbReference type="InterPro" id="IPR037951">
    <property type="entry name" value="MopB_CT_YdeP"/>
</dbReference>
<gene>
    <name evidence="12" type="ORF">PAA8504_02689</name>
</gene>
<dbReference type="InterPro" id="IPR050123">
    <property type="entry name" value="Prok_molybdopt-oxidoreductase"/>
</dbReference>
<evidence type="ECO:0000259" key="10">
    <source>
        <dbReference type="Pfam" id="PF00384"/>
    </source>
</evidence>
<accession>A0A2R8BXF9</accession>
<evidence type="ECO:0000256" key="2">
    <source>
        <dbReference type="ARBA" id="ARBA00001966"/>
    </source>
</evidence>
<dbReference type="SUPFAM" id="SSF50692">
    <property type="entry name" value="ADC-like"/>
    <property type="match status" value="1"/>
</dbReference>
<dbReference type="GO" id="GO:1990204">
    <property type="term" value="C:oxidoreductase complex"/>
    <property type="evidence" value="ECO:0007669"/>
    <property type="project" value="UniProtKB-ARBA"/>
</dbReference>
<dbReference type="InterPro" id="IPR006657">
    <property type="entry name" value="MoPterin_dinucl-bd_dom"/>
</dbReference>
<proteinExistence type="inferred from homology"/>
<evidence type="ECO:0000256" key="4">
    <source>
        <dbReference type="ARBA" id="ARBA00022485"/>
    </source>
</evidence>
<dbReference type="GO" id="GO:0043546">
    <property type="term" value="F:molybdopterin cofactor binding"/>
    <property type="evidence" value="ECO:0007669"/>
    <property type="project" value="InterPro"/>
</dbReference>
<feature type="domain" description="Molybdopterin oxidoreductase" evidence="10">
    <location>
        <begin position="121"/>
        <end position="496"/>
    </location>
</feature>
<dbReference type="PIRSF" id="PIRSF000144">
    <property type="entry name" value="CbbBc"/>
    <property type="match status" value="1"/>
</dbReference>
<dbReference type="SUPFAM" id="SSF53706">
    <property type="entry name" value="Formate dehydrogenase/DMSO reductase, domains 1-3"/>
    <property type="match status" value="1"/>
</dbReference>
<evidence type="ECO:0000256" key="9">
    <source>
        <dbReference type="ARBA" id="ARBA00023014"/>
    </source>
</evidence>
<dbReference type="Pfam" id="PF01568">
    <property type="entry name" value="Molydop_binding"/>
    <property type="match status" value="1"/>
</dbReference>
<keyword evidence="13" id="KW-1185">Reference proteome</keyword>
<keyword evidence="5" id="KW-0500">Molybdenum</keyword>
<dbReference type="NCBIfam" id="TIGR01701">
    <property type="entry name" value="Fdhalpha-like"/>
    <property type="match status" value="1"/>
</dbReference>
<evidence type="ECO:0000256" key="7">
    <source>
        <dbReference type="ARBA" id="ARBA00023002"/>
    </source>
</evidence>
<evidence type="ECO:0000256" key="6">
    <source>
        <dbReference type="ARBA" id="ARBA00022723"/>
    </source>
</evidence>
<dbReference type="GO" id="GO:0016020">
    <property type="term" value="C:membrane"/>
    <property type="evidence" value="ECO:0007669"/>
    <property type="project" value="TreeGrafter"/>
</dbReference>
<dbReference type="EC" id="1.-.-.-" evidence="12"/>
<protein>
    <submittedName>
        <fullName evidence="12">Putative oxidoreductase</fullName>
        <ecNumber evidence="12">1.-.-.-</ecNumber>
    </submittedName>
</protein>
<dbReference type="Proteomes" id="UP000244912">
    <property type="component" value="Unassembled WGS sequence"/>
</dbReference>
<comment type="cofactor">
    <cofactor evidence="1">
        <name>Mo-bis(molybdopterin guanine dinucleotide)</name>
        <dbReference type="ChEBI" id="CHEBI:60539"/>
    </cofactor>
</comment>
<evidence type="ECO:0000313" key="13">
    <source>
        <dbReference type="Proteomes" id="UP000244912"/>
    </source>
</evidence>
<dbReference type="Gene3D" id="3.40.50.740">
    <property type="match status" value="1"/>
</dbReference>
<evidence type="ECO:0000313" key="12">
    <source>
        <dbReference type="EMBL" id="SPJ24848.1"/>
    </source>
</evidence>
<dbReference type="GO" id="GO:0030151">
    <property type="term" value="F:molybdenum ion binding"/>
    <property type="evidence" value="ECO:0007669"/>
    <property type="project" value="InterPro"/>
</dbReference>
<dbReference type="GO" id="GO:0008863">
    <property type="term" value="F:formate dehydrogenase (NAD+) activity"/>
    <property type="evidence" value="ECO:0007669"/>
    <property type="project" value="InterPro"/>
</dbReference>
<comment type="cofactor">
    <cofactor evidence="2">
        <name>[4Fe-4S] cluster</name>
        <dbReference type="ChEBI" id="CHEBI:49883"/>
    </cofactor>
</comment>
<comment type="similarity">
    <text evidence="3">Belongs to the prokaryotic molybdopterin-containing oxidoreductase family.</text>
</comment>
<organism evidence="12 13">
    <name type="scientific">Palleronia abyssalis</name>
    <dbReference type="NCBI Taxonomy" id="1501240"/>
    <lineage>
        <taxon>Bacteria</taxon>
        <taxon>Pseudomonadati</taxon>
        <taxon>Pseudomonadota</taxon>
        <taxon>Alphaproteobacteria</taxon>
        <taxon>Rhodobacterales</taxon>
        <taxon>Roseobacteraceae</taxon>
        <taxon>Palleronia</taxon>
    </lineage>
</organism>
<sequence length="765" mass="84062">MADDTAKAHRADVQDPETPFYDRAAGGWGSLQGIASIFGTEWSQGDAAATLFKQNKTKGVMCTSCAWAKPADYHTAEFCENGAKATLWELTRKRATPDIFAEHSVSALRDWRDYDLEQLGRLTHPMRYDPESDRYVETTWEAAFDRIGGALKQIDPKKAVFYTSGHAGLEASYLYALYARIYGHNNLPDSSNMCHETTSVGLKELIGSPVGTCVLEDFDKCDAIFFFGQNTGTNSPRFMRPLAEAVQRGCKIVTFNPVRERGLIEFVDPQNPAEMTVGKSTKISTEYFQVRGGGDIAALAGMIKLVLEAEDAAPGTVLDHDFINDHTTGFDDAMAAIRAMEWPDIEAECGLSREMLERAADIYMNAENVIGIYGMGLTQHVHGFENLGMLVNLMLLRGNIGRPGAGISPVRGHSNVQGQRTVGISEKPSLVPLDDQERMFDFTAPREEGMNATAVSKALLEGEVRAMISLGGNLVRALPDSARIETAWRDMDLTVHVATKLNRSHLLPGKEAWILPCLGRTERDDQASGRQAISIEDSLSHIYGSVGNAAPASDHLRSEVAIVCGLAKATLPPNPKQDWDGWTADYGRIRDLIAESHPKEFHDFNARLFTPGGFDRGNAARARQWQTETGLAHFTAPTTLSATDFEAAPDRFRLITLRSNDQFNTTIYGFSDRLRGLEGSREIVLINRDEMARMGLTEGQKVTLVSDAGDGVDRRVGNLAVTAYDLPAGCVAAYYPEANPLVPVWYHEKKSQTPGYKSAPVRIEP</sequence>
<keyword evidence="4" id="KW-0004">4Fe-4S</keyword>
<dbReference type="RefSeq" id="WP_108894670.1">
    <property type="nucleotide sequence ID" value="NZ_ONZF01000006.1"/>
</dbReference>
<dbReference type="InterPro" id="IPR009010">
    <property type="entry name" value="Asp_de-COase-like_dom_sf"/>
</dbReference>
<evidence type="ECO:0000259" key="11">
    <source>
        <dbReference type="Pfam" id="PF01568"/>
    </source>
</evidence>
<dbReference type="CDD" id="cd02767">
    <property type="entry name" value="MopB_ydeP"/>
    <property type="match status" value="1"/>
</dbReference>
<dbReference type="Gene3D" id="2.40.40.20">
    <property type="match status" value="1"/>
</dbReference>
<dbReference type="OrthoDB" id="5287431at2"/>
<keyword evidence="6" id="KW-0479">Metal-binding</keyword>
<keyword evidence="9" id="KW-0411">Iron-sulfur</keyword>
<dbReference type="CDD" id="cd02787">
    <property type="entry name" value="MopB_CT_ydeP"/>
    <property type="match status" value="1"/>
</dbReference>
<dbReference type="AlphaFoldDB" id="A0A2R8BXF9"/>
<name>A0A2R8BXF9_9RHOB</name>
<dbReference type="PANTHER" id="PTHR43105">
    <property type="entry name" value="RESPIRATORY NITRATE REDUCTASE"/>
    <property type="match status" value="1"/>
</dbReference>
<evidence type="ECO:0000256" key="5">
    <source>
        <dbReference type="ARBA" id="ARBA00022505"/>
    </source>
</evidence>
<keyword evidence="8" id="KW-0408">Iron</keyword>
<dbReference type="EMBL" id="ONZF01000006">
    <property type="protein sequence ID" value="SPJ24848.1"/>
    <property type="molecule type" value="Genomic_DNA"/>
</dbReference>
<dbReference type="GO" id="GO:0045333">
    <property type="term" value="P:cellular respiration"/>
    <property type="evidence" value="ECO:0007669"/>
    <property type="project" value="UniProtKB-ARBA"/>
</dbReference>
<feature type="domain" description="Molybdopterin dinucleotide-binding" evidence="11">
    <location>
        <begin position="652"/>
        <end position="759"/>
    </location>
</feature>
<dbReference type="InterPro" id="IPR041953">
    <property type="entry name" value="YdeP_MopB"/>
</dbReference>
<dbReference type="Gene3D" id="3.40.228.10">
    <property type="entry name" value="Dimethylsulfoxide Reductase, domain 2"/>
    <property type="match status" value="1"/>
</dbReference>
<dbReference type="GO" id="GO:0051539">
    <property type="term" value="F:4 iron, 4 sulfur cluster binding"/>
    <property type="evidence" value="ECO:0007669"/>
    <property type="project" value="UniProtKB-KW"/>
</dbReference>
<evidence type="ECO:0000256" key="1">
    <source>
        <dbReference type="ARBA" id="ARBA00001942"/>
    </source>
</evidence>